<evidence type="ECO:0000313" key="2">
    <source>
        <dbReference type="Proteomes" id="UP000499080"/>
    </source>
</evidence>
<gene>
    <name evidence="1" type="ORF">AVEN_252505_1</name>
</gene>
<dbReference type="Proteomes" id="UP000499080">
    <property type="component" value="Unassembled WGS sequence"/>
</dbReference>
<name>A0A4Y2ATN8_ARAVE</name>
<organism evidence="1 2">
    <name type="scientific">Araneus ventricosus</name>
    <name type="common">Orbweaver spider</name>
    <name type="synonym">Epeira ventricosa</name>
    <dbReference type="NCBI Taxonomy" id="182803"/>
    <lineage>
        <taxon>Eukaryota</taxon>
        <taxon>Metazoa</taxon>
        <taxon>Ecdysozoa</taxon>
        <taxon>Arthropoda</taxon>
        <taxon>Chelicerata</taxon>
        <taxon>Arachnida</taxon>
        <taxon>Araneae</taxon>
        <taxon>Araneomorphae</taxon>
        <taxon>Entelegynae</taxon>
        <taxon>Araneoidea</taxon>
        <taxon>Araneidae</taxon>
        <taxon>Araneus</taxon>
    </lineage>
</organism>
<evidence type="ECO:0000313" key="1">
    <source>
        <dbReference type="EMBL" id="GBL82344.1"/>
    </source>
</evidence>
<keyword evidence="2" id="KW-1185">Reference proteome</keyword>
<dbReference type="EMBL" id="BGPR01000028">
    <property type="protein sequence ID" value="GBL82344.1"/>
    <property type="molecule type" value="Genomic_DNA"/>
</dbReference>
<dbReference type="AlphaFoldDB" id="A0A4Y2ATN8"/>
<proteinExistence type="predicted"/>
<sequence length="117" mass="13525">MAPSGMGEEASLDDEMRPDIEYKYRLAPGRLDRCCLLSPRCVHTKRSTTGPFSYFLIEMDTGMVSYATKVFTPHWKNFQNEIVRNNYRPFDPRNGEDIDTEIQKFTIDHKNALDNTG</sequence>
<accession>A0A4Y2ATN8</accession>
<protein>
    <submittedName>
        <fullName evidence="1">Uncharacterized protein</fullName>
    </submittedName>
</protein>
<comment type="caution">
    <text evidence="1">The sequence shown here is derived from an EMBL/GenBank/DDBJ whole genome shotgun (WGS) entry which is preliminary data.</text>
</comment>
<reference evidence="1 2" key="1">
    <citation type="journal article" date="2019" name="Sci. Rep.">
        <title>Orb-weaving spider Araneus ventricosus genome elucidates the spidroin gene catalogue.</title>
        <authorList>
            <person name="Kono N."/>
            <person name="Nakamura H."/>
            <person name="Ohtoshi R."/>
            <person name="Moran D.A.P."/>
            <person name="Shinohara A."/>
            <person name="Yoshida Y."/>
            <person name="Fujiwara M."/>
            <person name="Mori M."/>
            <person name="Tomita M."/>
            <person name="Arakawa K."/>
        </authorList>
    </citation>
    <scope>NUCLEOTIDE SEQUENCE [LARGE SCALE GENOMIC DNA]</scope>
</reference>